<keyword evidence="8" id="KW-0479">Metal-binding</keyword>
<dbReference type="CDD" id="cd13875">
    <property type="entry name" value="CuRO_2_LCC_plant"/>
    <property type="match status" value="1"/>
</dbReference>
<evidence type="ECO:0000256" key="9">
    <source>
        <dbReference type="ARBA" id="ARBA00022737"/>
    </source>
</evidence>
<dbReference type="InterPro" id="IPR034285">
    <property type="entry name" value="CuRO_2_LCC"/>
</dbReference>
<dbReference type="Gene3D" id="2.60.40.420">
    <property type="entry name" value="Cupredoxins - blue copper proteins"/>
    <property type="match status" value="2"/>
</dbReference>
<organism evidence="16 17">
    <name type="scientific">Mikania micrantha</name>
    <name type="common">bitter vine</name>
    <dbReference type="NCBI Taxonomy" id="192012"/>
    <lineage>
        <taxon>Eukaryota</taxon>
        <taxon>Viridiplantae</taxon>
        <taxon>Streptophyta</taxon>
        <taxon>Embryophyta</taxon>
        <taxon>Tracheophyta</taxon>
        <taxon>Spermatophyta</taxon>
        <taxon>Magnoliopsida</taxon>
        <taxon>eudicotyledons</taxon>
        <taxon>Gunneridae</taxon>
        <taxon>Pentapetalae</taxon>
        <taxon>asterids</taxon>
        <taxon>campanulids</taxon>
        <taxon>Asterales</taxon>
        <taxon>Asteraceae</taxon>
        <taxon>Asteroideae</taxon>
        <taxon>Heliantheae alliance</taxon>
        <taxon>Eupatorieae</taxon>
        <taxon>Mikania</taxon>
    </lineage>
</organism>
<dbReference type="OrthoDB" id="2121828at2759"/>
<keyword evidence="10" id="KW-0560">Oxidoreductase</keyword>
<dbReference type="Pfam" id="PF07731">
    <property type="entry name" value="Cu-oxidase_2"/>
    <property type="match status" value="1"/>
</dbReference>
<keyword evidence="7" id="KW-0964">Secreted</keyword>
<comment type="cofactor">
    <cofactor evidence="2">
        <name>Cu cation</name>
        <dbReference type="ChEBI" id="CHEBI:23378"/>
    </cofactor>
</comment>
<keyword evidence="13" id="KW-0439">Lignin degradation</keyword>
<dbReference type="PROSITE" id="PS00079">
    <property type="entry name" value="MULTICOPPER_OXIDASE1"/>
    <property type="match status" value="1"/>
</dbReference>
<dbReference type="PROSITE" id="PS00080">
    <property type="entry name" value="MULTICOPPER_OXIDASE2"/>
    <property type="match status" value="1"/>
</dbReference>
<dbReference type="PANTHER" id="PTHR11709">
    <property type="entry name" value="MULTI-COPPER OXIDASE"/>
    <property type="match status" value="1"/>
</dbReference>
<accession>A0A5N6PF34</accession>
<dbReference type="GO" id="GO:0048046">
    <property type="term" value="C:apoplast"/>
    <property type="evidence" value="ECO:0007669"/>
    <property type="project" value="UniProtKB-SubCell"/>
</dbReference>
<evidence type="ECO:0000256" key="6">
    <source>
        <dbReference type="ARBA" id="ARBA00022523"/>
    </source>
</evidence>
<dbReference type="GO" id="GO:0005507">
    <property type="term" value="F:copper ion binding"/>
    <property type="evidence" value="ECO:0007669"/>
    <property type="project" value="InterPro"/>
</dbReference>
<comment type="catalytic activity">
    <reaction evidence="1">
        <text>4 hydroquinone + O2 = 4 benzosemiquinone + 2 H2O</text>
        <dbReference type="Rhea" id="RHEA:11276"/>
        <dbReference type="ChEBI" id="CHEBI:15377"/>
        <dbReference type="ChEBI" id="CHEBI:15379"/>
        <dbReference type="ChEBI" id="CHEBI:17594"/>
        <dbReference type="ChEBI" id="CHEBI:17977"/>
        <dbReference type="EC" id="1.10.3.2"/>
    </reaction>
</comment>
<dbReference type="Proteomes" id="UP000326396">
    <property type="component" value="Linkage Group LG13"/>
</dbReference>
<keyword evidence="11" id="KW-0186">Copper</keyword>
<dbReference type="SUPFAM" id="SSF49503">
    <property type="entry name" value="Cupredoxins"/>
    <property type="match status" value="2"/>
</dbReference>
<keyword evidence="17" id="KW-1185">Reference proteome</keyword>
<evidence type="ECO:0000256" key="2">
    <source>
        <dbReference type="ARBA" id="ARBA00001935"/>
    </source>
</evidence>
<evidence type="ECO:0000256" key="4">
    <source>
        <dbReference type="ARBA" id="ARBA00010609"/>
    </source>
</evidence>
<evidence type="ECO:0000313" key="17">
    <source>
        <dbReference type="Proteomes" id="UP000326396"/>
    </source>
</evidence>
<dbReference type="EMBL" id="SZYD01000005">
    <property type="protein sequence ID" value="KAD6120379.1"/>
    <property type="molecule type" value="Genomic_DNA"/>
</dbReference>
<dbReference type="InterPro" id="IPR008972">
    <property type="entry name" value="Cupredoxin"/>
</dbReference>
<dbReference type="InterPro" id="IPR034289">
    <property type="entry name" value="CuRO_3_LCC"/>
</dbReference>
<evidence type="ECO:0000259" key="15">
    <source>
        <dbReference type="Pfam" id="PF07731"/>
    </source>
</evidence>
<dbReference type="CDD" id="cd13897">
    <property type="entry name" value="CuRO_3_LCC_plant"/>
    <property type="match status" value="1"/>
</dbReference>
<proteinExistence type="inferred from homology"/>
<evidence type="ECO:0000256" key="7">
    <source>
        <dbReference type="ARBA" id="ARBA00022525"/>
    </source>
</evidence>
<feature type="domain" description="Plastocyanin-like" evidence="15">
    <location>
        <begin position="286"/>
        <end position="421"/>
    </location>
</feature>
<comment type="similarity">
    <text evidence="4">Belongs to the multicopper oxidase family.</text>
</comment>
<dbReference type="GO" id="GO:0052716">
    <property type="term" value="F:hydroquinone:oxygen oxidoreductase activity"/>
    <property type="evidence" value="ECO:0007669"/>
    <property type="project" value="UniProtKB-EC"/>
</dbReference>
<evidence type="ECO:0000259" key="14">
    <source>
        <dbReference type="Pfam" id="PF00394"/>
    </source>
</evidence>
<dbReference type="Pfam" id="PF00394">
    <property type="entry name" value="Cu-oxidase"/>
    <property type="match status" value="1"/>
</dbReference>
<dbReference type="EC" id="1.10.3.2" evidence="5"/>
<evidence type="ECO:0000256" key="10">
    <source>
        <dbReference type="ARBA" id="ARBA00023002"/>
    </source>
</evidence>
<evidence type="ECO:0000256" key="5">
    <source>
        <dbReference type="ARBA" id="ARBA00012297"/>
    </source>
</evidence>
<protein>
    <recommendedName>
        <fullName evidence="5">laccase</fullName>
        <ecNumber evidence="5">1.10.3.2</ecNumber>
    </recommendedName>
</protein>
<dbReference type="GO" id="GO:0046274">
    <property type="term" value="P:lignin catabolic process"/>
    <property type="evidence" value="ECO:0007669"/>
    <property type="project" value="UniProtKB-KW"/>
</dbReference>
<comment type="caution">
    <text evidence="16">The sequence shown here is derived from an EMBL/GenBank/DDBJ whole genome shotgun (WGS) entry which is preliminary data.</text>
</comment>
<evidence type="ECO:0000256" key="11">
    <source>
        <dbReference type="ARBA" id="ARBA00023008"/>
    </source>
</evidence>
<evidence type="ECO:0000256" key="13">
    <source>
        <dbReference type="ARBA" id="ARBA00023185"/>
    </source>
</evidence>
<name>A0A5N6PF34_9ASTR</name>
<dbReference type="InterPro" id="IPR001117">
    <property type="entry name" value="Cu-oxidase_2nd"/>
</dbReference>
<keyword evidence="12" id="KW-0325">Glycoprotein</keyword>
<dbReference type="AlphaFoldDB" id="A0A5N6PF34"/>
<dbReference type="InterPro" id="IPR002355">
    <property type="entry name" value="Cu_oxidase_Cu_BS"/>
</dbReference>
<evidence type="ECO:0000313" key="16">
    <source>
        <dbReference type="EMBL" id="KAD6120379.1"/>
    </source>
</evidence>
<keyword evidence="6" id="KW-0052">Apoplast</keyword>
<reference evidence="16 17" key="1">
    <citation type="submission" date="2019-05" db="EMBL/GenBank/DDBJ databases">
        <title>Mikania micrantha, genome provides insights into the molecular mechanism of rapid growth.</title>
        <authorList>
            <person name="Liu B."/>
        </authorList>
    </citation>
    <scope>NUCLEOTIDE SEQUENCE [LARGE SCALE GENOMIC DNA]</scope>
    <source>
        <strain evidence="16">NLD-2019</strain>
        <tissue evidence="16">Leaf</tissue>
    </source>
</reference>
<evidence type="ECO:0000256" key="12">
    <source>
        <dbReference type="ARBA" id="ARBA00023180"/>
    </source>
</evidence>
<feature type="domain" description="Plastocyanin-like" evidence="14">
    <location>
        <begin position="33"/>
        <end position="180"/>
    </location>
</feature>
<sequence>MQVKNLTVNRLCQNQVITAANGSLPGPTLRVKEGEWWNANPIDVENAALANGTAPVISDAYTINGWPGDQFNSCRPSNIYRLDVVPGKTYLLRIINAALNGQFFFKIANHNLTVVGVDAAYTNPFQTDVVVIGPGQTTDVLLTANQSPGLYYMAAHPYASAAGVPFNANTTTAILAYKKAASQTKPILPVLPAFNDTPTAFAFSSNLTGLVTSPFWSQVPQTVDEDMLITIGLGLSVCGGSNQTCGGIFGQRMSASMNNHSFVLPTRMSILEAFFRNVSGVYTTDFPNQPPLIFDYTNVNNSFNPGLLMTPKLTSVKKVKFNSTVQVVFQNTALVGVEDHPMHLHGFNFYVLAQGFGNYDPTTDTRKFNLVNPQERNTLGVPVGGWAVIRFRANNPGVWFIHCHLDVHLPWGLATAFLVENGGTPESTLPPPPADFPRC</sequence>
<dbReference type="InterPro" id="IPR045087">
    <property type="entry name" value="Cu-oxidase_fam"/>
</dbReference>
<dbReference type="PANTHER" id="PTHR11709:SF9">
    <property type="entry name" value="LACCASE-7"/>
    <property type="match status" value="1"/>
</dbReference>
<evidence type="ECO:0000256" key="3">
    <source>
        <dbReference type="ARBA" id="ARBA00004271"/>
    </source>
</evidence>
<keyword evidence="9" id="KW-0677">Repeat</keyword>
<gene>
    <name evidence="16" type="ORF">E3N88_11650</name>
</gene>
<dbReference type="InterPro" id="IPR011706">
    <property type="entry name" value="Cu-oxidase_C"/>
</dbReference>
<evidence type="ECO:0000256" key="1">
    <source>
        <dbReference type="ARBA" id="ARBA00000349"/>
    </source>
</evidence>
<evidence type="ECO:0000256" key="8">
    <source>
        <dbReference type="ARBA" id="ARBA00022723"/>
    </source>
</evidence>
<dbReference type="InterPro" id="IPR033138">
    <property type="entry name" value="Cu_oxidase_CS"/>
</dbReference>
<comment type="subcellular location">
    <subcellularLocation>
        <location evidence="3">Secreted</location>
        <location evidence="3">Extracellular space</location>
        <location evidence="3">Apoplast</location>
    </subcellularLocation>
</comment>